<name>A0ABR7INB2_9CLOT</name>
<dbReference type="PANTHER" id="PTHR42887:SF2">
    <property type="entry name" value="OS12G0638800 PROTEIN"/>
    <property type="match status" value="1"/>
</dbReference>
<dbReference type="InterPro" id="IPR023166">
    <property type="entry name" value="BaiN-like_dom_sf"/>
</dbReference>
<feature type="domain" description="RsdA/BaiN/AoA(So)-like insert" evidence="5">
    <location>
        <begin position="191"/>
        <end position="354"/>
    </location>
</feature>
<dbReference type="Gene3D" id="2.40.30.10">
    <property type="entry name" value="Translation factors"/>
    <property type="match status" value="1"/>
</dbReference>
<dbReference type="PRINTS" id="PR00411">
    <property type="entry name" value="PNDRDTASEI"/>
</dbReference>
<comment type="cofactor">
    <cofactor evidence="1">
        <name>FAD</name>
        <dbReference type="ChEBI" id="CHEBI:57692"/>
    </cofactor>
</comment>
<dbReference type="InterPro" id="IPR004792">
    <property type="entry name" value="BaiN-like"/>
</dbReference>
<dbReference type="NCBIfam" id="TIGR00275">
    <property type="entry name" value="aminoacetone oxidase family FAD-binding enzyme"/>
    <property type="match status" value="1"/>
</dbReference>
<evidence type="ECO:0000256" key="3">
    <source>
        <dbReference type="ARBA" id="ARBA00022827"/>
    </source>
</evidence>
<evidence type="ECO:0000256" key="2">
    <source>
        <dbReference type="ARBA" id="ARBA00022630"/>
    </source>
</evidence>
<protein>
    <submittedName>
        <fullName evidence="6">NAD(P)/FAD-dependent oxidoreductase</fullName>
    </submittedName>
</protein>
<keyword evidence="2" id="KW-0285">Flavoprotein</keyword>
<evidence type="ECO:0000259" key="5">
    <source>
        <dbReference type="Pfam" id="PF22780"/>
    </source>
</evidence>
<dbReference type="Gene3D" id="3.50.50.60">
    <property type="entry name" value="FAD/NAD(P)-binding domain"/>
    <property type="match status" value="1"/>
</dbReference>
<dbReference type="EMBL" id="JACOQK010000001">
    <property type="protein sequence ID" value="MBC5786620.1"/>
    <property type="molecule type" value="Genomic_DNA"/>
</dbReference>
<accession>A0ABR7INB2</accession>
<keyword evidence="7" id="KW-1185">Reference proteome</keyword>
<dbReference type="Proteomes" id="UP000649151">
    <property type="component" value="Unassembled WGS sequence"/>
</dbReference>
<dbReference type="InterPro" id="IPR036188">
    <property type="entry name" value="FAD/NAD-bd_sf"/>
</dbReference>
<organism evidence="6 7">
    <name type="scientific">Clostridium facile</name>
    <dbReference type="NCBI Taxonomy" id="2763035"/>
    <lineage>
        <taxon>Bacteria</taxon>
        <taxon>Bacillati</taxon>
        <taxon>Bacillota</taxon>
        <taxon>Clostridia</taxon>
        <taxon>Eubacteriales</taxon>
        <taxon>Clostridiaceae</taxon>
        <taxon>Clostridium</taxon>
    </lineage>
</organism>
<dbReference type="PANTHER" id="PTHR42887">
    <property type="entry name" value="OS12G0638800 PROTEIN"/>
    <property type="match status" value="1"/>
</dbReference>
<dbReference type="SUPFAM" id="SSF51905">
    <property type="entry name" value="FAD/NAD(P)-binding domain"/>
    <property type="match status" value="1"/>
</dbReference>
<proteinExistence type="predicted"/>
<sequence length="410" mass="44833">MADLVVIGGGAAGLMAASTAAIYGKQVVLLERNDRVGKKILITGKGRCNVTNNSDLQNLIAHVPKNGKFLYSAFSQFSAEDAISFFESLGVPLKTERGNRVFPVSDRAGDIVSCLERYCKDCGVKLLHKRAKKVLTEKNKIVGVKTTTEEVIPCHAVVVATGGKSYPRTGSTGDGYLIAEKLGHRITPVTASLVPIETNPQDGCKEMMGLSLRNVILTVTKTGSKQVVYSQMGEMLFTHFGISGPLVLSASSHMREMQSGKYQMEIDLKPALSPEQLDARLIRDFSEKSNKDFINLLRGLLPAKMVPVMAKRSGIPFDLKGNQITREMRERLCYLFKHFELTPERFRPVEEAIITSGGVDVSQVNPKTMESKIQSGLYFAGEILDVDAYTGGYNLQIAWSTGYLAGLNAE</sequence>
<evidence type="ECO:0000256" key="1">
    <source>
        <dbReference type="ARBA" id="ARBA00001974"/>
    </source>
</evidence>
<dbReference type="InterPro" id="IPR055178">
    <property type="entry name" value="RsdA/BaiN/AoA(So)-like_dom"/>
</dbReference>
<dbReference type="InterPro" id="IPR057661">
    <property type="entry name" value="RsdA/BaiN/AoA(So)_Rossmann"/>
</dbReference>
<dbReference type="Gene3D" id="1.10.8.260">
    <property type="entry name" value="HI0933 insert domain-like"/>
    <property type="match status" value="1"/>
</dbReference>
<reference evidence="6 7" key="1">
    <citation type="submission" date="2020-08" db="EMBL/GenBank/DDBJ databases">
        <title>Genome public.</title>
        <authorList>
            <person name="Liu C."/>
            <person name="Sun Q."/>
        </authorList>
    </citation>
    <scope>NUCLEOTIDE SEQUENCE [LARGE SCALE GENOMIC DNA]</scope>
    <source>
        <strain evidence="6 7">NSJ-27</strain>
    </source>
</reference>
<keyword evidence="3" id="KW-0274">FAD</keyword>
<comment type="caution">
    <text evidence="6">The sequence shown here is derived from an EMBL/GenBank/DDBJ whole genome shotgun (WGS) entry which is preliminary data.</text>
</comment>
<dbReference type="SUPFAM" id="SSF160996">
    <property type="entry name" value="HI0933 insert domain-like"/>
    <property type="match status" value="1"/>
</dbReference>
<feature type="domain" description="RsdA/BaiN/AoA(So)-like Rossmann fold-like" evidence="4">
    <location>
        <begin position="3"/>
        <end position="407"/>
    </location>
</feature>
<dbReference type="Pfam" id="PF03486">
    <property type="entry name" value="HI0933_like"/>
    <property type="match status" value="1"/>
</dbReference>
<evidence type="ECO:0000313" key="7">
    <source>
        <dbReference type="Proteomes" id="UP000649151"/>
    </source>
</evidence>
<evidence type="ECO:0000313" key="6">
    <source>
        <dbReference type="EMBL" id="MBC5786620.1"/>
    </source>
</evidence>
<gene>
    <name evidence="6" type="ORF">H8Z77_01080</name>
</gene>
<dbReference type="Pfam" id="PF22780">
    <property type="entry name" value="HI0933_like_1st"/>
    <property type="match status" value="1"/>
</dbReference>
<evidence type="ECO:0000259" key="4">
    <source>
        <dbReference type="Pfam" id="PF03486"/>
    </source>
</evidence>